<name>A0A0E9R7J1_ANGAN</name>
<accession>A0A0E9R7J1</accession>
<protein>
    <submittedName>
        <fullName evidence="2">Uncharacterized protein</fullName>
    </submittedName>
</protein>
<feature type="compositionally biased region" description="Basic and acidic residues" evidence="1">
    <location>
        <begin position="13"/>
        <end position="23"/>
    </location>
</feature>
<evidence type="ECO:0000313" key="2">
    <source>
        <dbReference type="EMBL" id="JAH24440.1"/>
    </source>
</evidence>
<organism evidence="2">
    <name type="scientific">Anguilla anguilla</name>
    <name type="common">European freshwater eel</name>
    <name type="synonym">Muraena anguilla</name>
    <dbReference type="NCBI Taxonomy" id="7936"/>
    <lineage>
        <taxon>Eukaryota</taxon>
        <taxon>Metazoa</taxon>
        <taxon>Chordata</taxon>
        <taxon>Craniata</taxon>
        <taxon>Vertebrata</taxon>
        <taxon>Euteleostomi</taxon>
        <taxon>Actinopterygii</taxon>
        <taxon>Neopterygii</taxon>
        <taxon>Teleostei</taxon>
        <taxon>Anguilliformes</taxon>
        <taxon>Anguillidae</taxon>
        <taxon>Anguilla</taxon>
    </lineage>
</organism>
<proteinExistence type="predicted"/>
<feature type="compositionally biased region" description="Polar residues" evidence="1">
    <location>
        <begin position="24"/>
        <end position="33"/>
    </location>
</feature>
<evidence type="ECO:0000256" key="1">
    <source>
        <dbReference type="SAM" id="MobiDB-lite"/>
    </source>
</evidence>
<feature type="region of interest" description="Disordered" evidence="1">
    <location>
        <begin position="1"/>
        <end position="44"/>
    </location>
</feature>
<reference evidence="2" key="1">
    <citation type="submission" date="2014-11" db="EMBL/GenBank/DDBJ databases">
        <authorList>
            <person name="Amaro Gonzalez C."/>
        </authorList>
    </citation>
    <scope>NUCLEOTIDE SEQUENCE</scope>
</reference>
<sequence length="44" mass="4887">MSVASVHIKRGLKTNEPKNKEAQTLKSTRSRNPLQGMISFIMTG</sequence>
<reference evidence="2" key="2">
    <citation type="journal article" date="2015" name="Fish Shellfish Immunol.">
        <title>Early steps in the European eel (Anguilla anguilla)-Vibrio vulnificus interaction in the gills: Role of the RtxA13 toxin.</title>
        <authorList>
            <person name="Callol A."/>
            <person name="Pajuelo D."/>
            <person name="Ebbesson L."/>
            <person name="Teles M."/>
            <person name="MacKenzie S."/>
            <person name="Amaro C."/>
        </authorList>
    </citation>
    <scope>NUCLEOTIDE SEQUENCE</scope>
</reference>
<dbReference type="AlphaFoldDB" id="A0A0E9R7J1"/>
<dbReference type="EMBL" id="GBXM01084137">
    <property type="protein sequence ID" value="JAH24440.1"/>
    <property type="molecule type" value="Transcribed_RNA"/>
</dbReference>